<reference evidence="3" key="2">
    <citation type="submission" date="2015-01" db="EMBL/GenBank/DDBJ databases">
        <title>Evolutionary Origins and Diversification of the Mycorrhizal Mutualists.</title>
        <authorList>
            <consortium name="DOE Joint Genome Institute"/>
            <consortium name="Mycorrhizal Genomics Consortium"/>
            <person name="Kohler A."/>
            <person name="Kuo A."/>
            <person name="Nagy L.G."/>
            <person name="Floudas D."/>
            <person name="Copeland A."/>
            <person name="Barry K.W."/>
            <person name="Cichocki N."/>
            <person name="Veneault-Fourrey C."/>
            <person name="LaButti K."/>
            <person name="Lindquist E.A."/>
            <person name="Lipzen A."/>
            <person name="Lundell T."/>
            <person name="Morin E."/>
            <person name="Murat C."/>
            <person name="Riley R."/>
            <person name="Ohm R."/>
            <person name="Sun H."/>
            <person name="Tunlid A."/>
            <person name="Henrissat B."/>
            <person name="Grigoriev I.V."/>
            <person name="Hibbett D.S."/>
            <person name="Martin F."/>
        </authorList>
    </citation>
    <scope>NUCLEOTIDE SEQUENCE [LARGE SCALE GENOMIC DNA]</scope>
    <source>
        <strain evidence="3">MAFF 305830</strain>
    </source>
</reference>
<protein>
    <submittedName>
        <fullName evidence="2">Uncharacterized protein</fullName>
    </submittedName>
</protein>
<keyword evidence="3" id="KW-1185">Reference proteome</keyword>
<dbReference type="Proteomes" id="UP000054097">
    <property type="component" value="Unassembled WGS sequence"/>
</dbReference>
<accession>A0A0C3BLY3</accession>
<dbReference type="AlphaFoldDB" id="A0A0C3BLY3"/>
<dbReference type="EMBL" id="KN824280">
    <property type="protein sequence ID" value="KIM32466.1"/>
    <property type="molecule type" value="Genomic_DNA"/>
</dbReference>
<name>A0A0C3BLY3_SERVB</name>
<evidence type="ECO:0000313" key="3">
    <source>
        <dbReference type="Proteomes" id="UP000054097"/>
    </source>
</evidence>
<feature type="region of interest" description="Disordered" evidence="1">
    <location>
        <begin position="1"/>
        <end position="21"/>
    </location>
</feature>
<evidence type="ECO:0000256" key="1">
    <source>
        <dbReference type="SAM" id="MobiDB-lite"/>
    </source>
</evidence>
<organism evidence="2 3">
    <name type="scientific">Serendipita vermifera MAFF 305830</name>
    <dbReference type="NCBI Taxonomy" id="933852"/>
    <lineage>
        <taxon>Eukaryota</taxon>
        <taxon>Fungi</taxon>
        <taxon>Dikarya</taxon>
        <taxon>Basidiomycota</taxon>
        <taxon>Agaricomycotina</taxon>
        <taxon>Agaricomycetes</taxon>
        <taxon>Sebacinales</taxon>
        <taxon>Serendipitaceae</taxon>
        <taxon>Serendipita</taxon>
    </lineage>
</organism>
<dbReference type="HOGENOM" id="CLU_2980556_0_0_1"/>
<proteinExistence type="predicted"/>
<reference evidence="2 3" key="1">
    <citation type="submission" date="2014-04" db="EMBL/GenBank/DDBJ databases">
        <authorList>
            <consortium name="DOE Joint Genome Institute"/>
            <person name="Kuo A."/>
            <person name="Zuccaro A."/>
            <person name="Kohler A."/>
            <person name="Nagy L.G."/>
            <person name="Floudas D."/>
            <person name="Copeland A."/>
            <person name="Barry K.W."/>
            <person name="Cichocki N."/>
            <person name="Veneault-Fourrey C."/>
            <person name="LaButti K."/>
            <person name="Lindquist E.A."/>
            <person name="Lipzen A."/>
            <person name="Lundell T."/>
            <person name="Morin E."/>
            <person name="Murat C."/>
            <person name="Sun H."/>
            <person name="Tunlid A."/>
            <person name="Henrissat B."/>
            <person name="Grigoriev I.V."/>
            <person name="Hibbett D.S."/>
            <person name="Martin F."/>
            <person name="Nordberg H.P."/>
            <person name="Cantor M.N."/>
            <person name="Hua S.X."/>
        </authorList>
    </citation>
    <scope>NUCLEOTIDE SEQUENCE [LARGE SCALE GENOMIC DNA]</scope>
    <source>
        <strain evidence="2 3">MAFF 305830</strain>
    </source>
</reference>
<evidence type="ECO:0000313" key="2">
    <source>
        <dbReference type="EMBL" id="KIM32466.1"/>
    </source>
</evidence>
<gene>
    <name evidence="2" type="ORF">M408DRAFT_327024</name>
</gene>
<sequence>MDMSNYPPNARENTTGARDGTILDLSEDIGSVNFIQGTSMAMPDGTTLANVAAHHEGK</sequence>